<dbReference type="SUPFAM" id="SSF53474">
    <property type="entry name" value="alpha/beta-Hydrolases"/>
    <property type="match status" value="1"/>
</dbReference>
<dbReference type="AlphaFoldDB" id="G0GBM6"/>
<organism evidence="1 2">
    <name type="scientific">Winmispira thermophila (strain ATCC 700085 / DSM 6578 / Z-1203)</name>
    <name type="common">Spirochaeta thermophila</name>
    <dbReference type="NCBI Taxonomy" id="869211"/>
    <lineage>
        <taxon>Bacteria</taxon>
        <taxon>Pseudomonadati</taxon>
        <taxon>Spirochaetota</taxon>
        <taxon>Spirochaetia</taxon>
        <taxon>Winmispirales</taxon>
        <taxon>Winmispiraceae</taxon>
        <taxon>Winmispira</taxon>
    </lineage>
</organism>
<gene>
    <name evidence="1" type="ordered locus">Spith_0829</name>
</gene>
<dbReference type="ESTHER" id="spitz-g0gbm6">
    <property type="family name" value="BioG_Pimeloyl-ACP-methyl-esterase"/>
</dbReference>
<evidence type="ECO:0000313" key="1">
    <source>
        <dbReference type="EMBL" id="AEJ61104.1"/>
    </source>
</evidence>
<dbReference type="InterPro" id="IPR029058">
    <property type="entry name" value="AB_hydrolase_fold"/>
</dbReference>
<dbReference type="InterPro" id="IPR007398">
    <property type="entry name" value="BioG"/>
</dbReference>
<dbReference type="Proteomes" id="UP000007254">
    <property type="component" value="Chromosome"/>
</dbReference>
<reference evidence="1 2" key="1">
    <citation type="submission" date="2011-06" db="EMBL/GenBank/DDBJ databases">
        <title>The complete genome of Spirochaeta thermophila DSM 6578.</title>
        <authorList>
            <consortium name="US DOE Joint Genome Institute (JGI-PGF)"/>
            <person name="Lucas S."/>
            <person name="Lapidus A."/>
            <person name="Bruce D."/>
            <person name="Goodwin L."/>
            <person name="Pitluck S."/>
            <person name="Peters L."/>
            <person name="Kyrpides N."/>
            <person name="Mavromatis K."/>
            <person name="Ivanova N."/>
            <person name="Mikailova N."/>
            <person name="Pagani I."/>
            <person name="Chertkov O."/>
            <person name="Detter J.C."/>
            <person name="Tapia R."/>
            <person name="Han C."/>
            <person name="Land M."/>
            <person name="Hauser L."/>
            <person name="Markowitz V."/>
            <person name="Cheng J.-F."/>
            <person name="Hugenholtz P."/>
            <person name="Woyke T."/>
            <person name="Wu D."/>
            <person name="Spring S."/>
            <person name="Merkhoffer B."/>
            <person name="Schneider S."/>
            <person name="Klenk H.-P."/>
            <person name="Eisen J.A."/>
        </authorList>
    </citation>
    <scope>NUCLEOTIDE SEQUENCE [LARGE SCALE GENOMIC DNA]</scope>
    <source>
        <strain evidence="2">ATCC 700085 / DSM 6578 / Z-1203</strain>
    </source>
</reference>
<keyword evidence="2" id="KW-1185">Reference proteome</keyword>
<dbReference type="OrthoDB" id="7688089at2"/>
<dbReference type="Pfam" id="PF04301">
    <property type="entry name" value="BioG"/>
    <property type="match status" value="1"/>
</dbReference>
<dbReference type="KEGG" id="stq:Spith_0829"/>
<name>G0GBM6_WINT7</name>
<proteinExistence type="predicted"/>
<accession>G0GBM6</accession>
<evidence type="ECO:0000313" key="2">
    <source>
        <dbReference type="Proteomes" id="UP000007254"/>
    </source>
</evidence>
<dbReference type="EMBL" id="CP002903">
    <property type="protein sequence ID" value="AEJ61104.1"/>
    <property type="molecule type" value="Genomic_DNA"/>
</dbReference>
<dbReference type="HOGENOM" id="CLU_085983_0_1_12"/>
<protein>
    <submittedName>
        <fullName evidence="1">Uncharacterized protein</fullName>
    </submittedName>
</protein>
<dbReference type="Gene3D" id="3.40.50.1820">
    <property type="entry name" value="alpha/beta hydrolase"/>
    <property type="match status" value="1"/>
</dbReference>
<sequence length="217" mass="24945">MKVYAINPHREEIIVCFLGCGMNEQAVAPLGESTSKGIIVLYDYTTLSFPPDLEEDLRGKKVWLIAWSMGVWAAIHTWYHTGITPLQAIALMGTPFGIHKNYGIPPSWFLATLRTCSDPVREEFLVRAGITNSEAMRPTEEWKQELKALWNYREKPKPELALFTHAVIGKNDIIFPPEAQDRAWSKEGIPYVVWDLPHYPFNFFTSWEDILDVPHER</sequence>
<dbReference type="RefSeq" id="WP_014624481.1">
    <property type="nucleotide sequence ID" value="NC_017583.1"/>
</dbReference>
<dbReference type="STRING" id="869211.Spith_0829"/>